<evidence type="ECO:0000259" key="3">
    <source>
        <dbReference type="PROSITE" id="PS51371"/>
    </source>
</evidence>
<protein>
    <submittedName>
        <fullName evidence="4">Histidine kinase</fullName>
    </submittedName>
</protein>
<accession>A0A317ZHR2</accession>
<proteinExistence type="predicted"/>
<reference evidence="4 5" key="1">
    <citation type="submission" date="2018-05" db="EMBL/GenBank/DDBJ databases">
        <title>Coraliomargarita sinensis sp. nov., isolated from a marine solar saltern.</title>
        <authorList>
            <person name="Zhou L.Y."/>
        </authorList>
    </citation>
    <scope>NUCLEOTIDE SEQUENCE [LARGE SCALE GENOMIC DNA]</scope>
    <source>
        <strain evidence="4 5">WN38</strain>
    </source>
</reference>
<dbReference type="PANTHER" id="PTHR43080">
    <property type="entry name" value="CBS DOMAIN-CONTAINING PROTEIN CBSX3, MITOCHONDRIAL"/>
    <property type="match status" value="1"/>
</dbReference>
<keyword evidence="4" id="KW-0418">Kinase</keyword>
<dbReference type="CDD" id="cd04623">
    <property type="entry name" value="CBS_pair_bac_euk"/>
    <property type="match status" value="1"/>
</dbReference>
<dbReference type="SMART" id="SM00116">
    <property type="entry name" value="CBS"/>
    <property type="match status" value="2"/>
</dbReference>
<dbReference type="SUPFAM" id="SSF54631">
    <property type="entry name" value="CBS-domain pair"/>
    <property type="match status" value="1"/>
</dbReference>
<dbReference type="Pfam" id="PF00571">
    <property type="entry name" value="CBS"/>
    <property type="match status" value="2"/>
</dbReference>
<name>A0A317ZHR2_9BACT</name>
<keyword evidence="4" id="KW-0808">Transferase</keyword>
<dbReference type="EMBL" id="QHJQ01000002">
    <property type="protein sequence ID" value="PXA05010.1"/>
    <property type="molecule type" value="Genomic_DNA"/>
</dbReference>
<dbReference type="PANTHER" id="PTHR43080:SF2">
    <property type="entry name" value="CBS DOMAIN-CONTAINING PROTEIN"/>
    <property type="match status" value="1"/>
</dbReference>
<evidence type="ECO:0000256" key="2">
    <source>
        <dbReference type="PROSITE-ProRule" id="PRU00703"/>
    </source>
</evidence>
<dbReference type="AlphaFoldDB" id="A0A317ZHR2"/>
<dbReference type="OrthoDB" id="9802114at2"/>
<dbReference type="PROSITE" id="PS51371">
    <property type="entry name" value="CBS"/>
    <property type="match status" value="2"/>
</dbReference>
<evidence type="ECO:0000313" key="4">
    <source>
        <dbReference type="EMBL" id="PXA05010.1"/>
    </source>
</evidence>
<feature type="domain" description="CBS" evidence="3">
    <location>
        <begin position="15"/>
        <end position="71"/>
    </location>
</feature>
<sequence>MPLKKVNVTILLKEKGTTVFWISDDATVDSAVAEMNRHRVGAVLVKSDGKVVGIFTERDVLTRIIASGRDPKTTTIREVMTVDYQSITKETSIEDAMQLMTDKRVRHLPVLEGQEAVGMISIGDITRWLLKVNEMEAENLRRYIFDEYPG</sequence>
<dbReference type="RefSeq" id="WP_110130011.1">
    <property type="nucleotide sequence ID" value="NZ_QHJQ01000002.1"/>
</dbReference>
<dbReference type="GO" id="GO:0016301">
    <property type="term" value="F:kinase activity"/>
    <property type="evidence" value="ECO:0007669"/>
    <property type="project" value="UniProtKB-KW"/>
</dbReference>
<dbReference type="InParanoid" id="A0A317ZHR2"/>
<evidence type="ECO:0000256" key="1">
    <source>
        <dbReference type="ARBA" id="ARBA00023122"/>
    </source>
</evidence>
<gene>
    <name evidence="4" type="ORF">DDZ13_03330</name>
</gene>
<organism evidence="4 5">
    <name type="scientific">Coraliomargarita sinensis</name>
    <dbReference type="NCBI Taxonomy" id="2174842"/>
    <lineage>
        <taxon>Bacteria</taxon>
        <taxon>Pseudomonadati</taxon>
        <taxon>Verrucomicrobiota</taxon>
        <taxon>Opitutia</taxon>
        <taxon>Puniceicoccales</taxon>
        <taxon>Coraliomargaritaceae</taxon>
        <taxon>Coraliomargarita</taxon>
    </lineage>
</organism>
<keyword evidence="1 2" id="KW-0129">CBS domain</keyword>
<dbReference type="Gene3D" id="3.10.580.10">
    <property type="entry name" value="CBS-domain"/>
    <property type="match status" value="1"/>
</dbReference>
<dbReference type="InterPro" id="IPR000644">
    <property type="entry name" value="CBS_dom"/>
</dbReference>
<dbReference type="InterPro" id="IPR046342">
    <property type="entry name" value="CBS_dom_sf"/>
</dbReference>
<comment type="caution">
    <text evidence="4">The sequence shown here is derived from an EMBL/GenBank/DDBJ whole genome shotgun (WGS) entry which is preliminary data.</text>
</comment>
<keyword evidence="5" id="KW-1185">Reference proteome</keyword>
<evidence type="ECO:0000313" key="5">
    <source>
        <dbReference type="Proteomes" id="UP000247099"/>
    </source>
</evidence>
<feature type="domain" description="CBS" evidence="3">
    <location>
        <begin position="80"/>
        <end position="135"/>
    </location>
</feature>
<dbReference type="InterPro" id="IPR044725">
    <property type="entry name" value="CBSX3_CBS_dom"/>
</dbReference>
<dbReference type="Proteomes" id="UP000247099">
    <property type="component" value="Unassembled WGS sequence"/>
</dbReference>
<dbReference type="InterPro" id="IPR051257">
    <property type="entry name" value="Diverse_CBS-Domain"/>
</dbReference>